<dbReference type="EMBL" id="PVLV01000233">
    <property type="protein sequence ID" value="PRH78164.1"/>
    <property type="molecule type" value="Genomic_DNA"/>
</dbReference>
<reference evidence="2 3" key="1">
    <citation type="submission" date="2018-03" db="EMBL/GenBank/DDBJ databases">
        <title>Novel Streptomyces sp. from soil.</title>
        <authorList>
            <person name="Tan G.Y.A."/>
            <person name="Lee Z.Y."/>
        </authorList>
    </citation>
    <scope>NUCLEOTIDE SEQUENCE [LARGE SCALE GENOMIC DNA]</scope>
    <source>
        <strain evidence="2 3">ST5x</strain>
    </source>
</reference>
<comment type="caution">
    <text evidence="2">The sequence shown here is derived from an EMBL/GenBank/DDBJ whole genome shotgun (WGS) entry which is preliminary data.</text>
</comment>
<name>A0A2S9PUS2_9ACTN</name>
<proteinExistence type="predicted"/>
<accession>A0A2S9PUS2</accession>
<dbReference type="AlphaFoldDB" id="A0A2S9PUS2"/>
<feature type="compositionally biased region" description="Basic and acidic residues" evidence="1">
    <location>
        <begin position="42"/>
        <end position="55"/>
    </location>
</feature>
<sequence length="62" mass="6899">MLPYETRMTRHAELIREARADELARAARAARRAARRTARGSGRGDQEGRVSDSARNRFGTAA</sequence>
<protein>
    <submittedName>
        <fullName evidence="2">Uncharacterized protein</fullName>
    </submittedName>
</protein>
<evidence type="ECO:0000256" key="1">
    <source>
        <dbReference type="SAM" id="MobiDB-lite"/>
    </source>
</evidence>
<evidence type="ECO:0000313" key="3">
    <source>
        <dbReference type="Proteomes" id="UP000239322"/>
    </source>
</evidence>
<feature type="compositionally biased region" description="Basic residues" evidence="1">
    <location>
        <begin position="29"/>
        <end position="38"/>
    </location>
</feature>
<dbReference type="RefSeq" id="WP_105869654.1">
    <property type="nucleotide sequence ID" value="NZ_PVLV01000233.1"/>
</dbReference>
<feature type="region of interest" description="Disordered" evidence="1">
    <location>
        <begin position="29"/>
        <end position="62"/>
    </location>
</feature>
<gene>
    <name evidence="2" type="ORF">C6N75_16395</name>
</gene>
<dbReference type="Proteomes" id="UP000239322">
    <property type="component" value="Unassembled WGS sequence"/>
</dbReference>
<keyword evidence="3" id="KW-1185">Reference proteome</keyword>
<evidence type="ECO:0000313" key="2">
    <source>
        <dbReference type="EMBL" id="PRH78164.1"/>
    </source>
</evidence>
<organism evidence="2 3">
    <name type="scientific">Streptomyces solincola</name>
    <dbReference type="NCBI Taxonomy" id="2100817"/>
    <lineage>
        <taxon>Bacteria</taxon>
        <taxon>Bacillati</taxon>
        <taxon>Actinomycetota</taxon>
        <taxon>Actinomycetes</taxon>
        <taxon>Kitasatosporales</taxon>
        <taxon>Streptomycetaceae</taxon>
        <taxon>Streptomyces</taxon>
    </lineage>
</organism>